<comment type="similarity">
    <text evidence="3">Belongs to the PIGU family.</text>
</comment>
<keyword evidence="11" id="KW-1185">Reference proteome</keyword>
<comment type="pathway">
    <text evidence="2">Glycolipid biosynthesis; glycosylphosphatidylinositol-anchor biosynthesis.</text>
</comment>
<dbReference type="STRING" id="436017.A4RWD3"/>
<dbReference type="GO" id="GO:0006506">
    <property type="term" value="P:GPI anchor biosynthetic process"/>
    <property type="evidence" value="ECO:0007669"/>
    <property type="project" value="UniProtKB-UniPathway"/>
</dbReference>
<dbReference type="Proteomes" id="UP000001568">
    <property type="component" value="Chromosome 4"/>
</dbReference>
<evidence type="ECO:0000313" key="11">
    <source>
        <dbReference type="Proteomes" id="UP000001568"/>
    </source>
</evidence>
<protein>
    <recommendedName>
        <fullName evidence="12">GPI transamidase subunit PIG-U</fullName>
    </recommendedName>
</protein>
<sequence>MGDDFPKWWRAAVTFAVMSEDQTPNLGLHWYLFTTMFDQFRLFYVVALNAIPLALSAPLTLGFADDPLVAMTLCLIAISTCAPYPTANDFVTYVSLLSVVAMDDRGNPLVYVKYGAVIAGGFLYVALLSPLTWYMWIHTRVANANFYYAITLVYACTQTLLSTQVARSVARFRRAGKKRD</sequence>
<evidence type="ECO:0000313" key="10">
    <source>
        <dbReference type="EMBL" id="ABO95853.1"/>
    </source>
</evidence>
<feature type="transmembrane region" description="Helical" evidence="9">
    <location>
        <begin position="114"/>
        <end position="134"/>
    </location>
</feature>
<proteinExistence type="inferred from homology"/>
<evidence type="ECO:0000256" key="1">
    <source>
        <dbReference type="ARBA" id="ARBA00004477"/>
    </source>
</evidence>
<dbReference type="GO" id="GO:0042765">
    <property type="term" value="C:GPI-anchor transamidase complex"/>
    <property type="evidence" value="ECO:0007669"/>
    <property type="project" value="InterPro"/>
</dbReference>
<dbReference type="eggNOG" id="KOG2552">
    <property type="taxonomic scope" value="Eukaryota"/>
</dbReference>
<accession>A4RWD3</accession>
<evidence type="ECO:0000256" key="9">
    <source>
        <dbReference type="SAM" id="Phobius"/>
    </source>
</evidence>
<keyword evidence="5 9" id="KW-0812">Transmembrane</keyword>
<dbReference type="OrthoDB" id="498246at2759"/>
<reference evidence="10 11" key="1">
    <citation type="journal article" date="2007" name="Proc. Natl. Acad. Sci. U.S.A.">
        <title>The tiny eukaryote Ostreococcus provides genomic insights into the paradox of plankton speciation.</title>
        <authorList>
            <person name="Palenik B."/>
            <person name="Grimwood J."/>
            <person name="Aerts A."/>
            <person name="Rouze P."/>
            <person name="Salamov A."/>
            <person name="Putnam N."/>
            <person name="Dupont C."/>
            <person name="Jorgensen R."/>
            <person name="Derelle E."/>
            <person name="Rombauts S."/>
            <person name="Zhou K."/>
            <person name="Otillar R."/>
            <person name="Merchant S.S."/>
            <person name="Podell S."/>
            <person name="Gaasterland T."/>
            <person name="Napoli C."/>
            <person name="Gendler K."/>
            <person name="Manuell A."/>
            <person name="Tai V."/>
            <person name="Vallon O."/>
            <person name="Piganeau G."/>
            <person name="Jancek S."/>
            <person name="Heijde M."/>
            <person name="Jabbari K."/>
            <person name="Bowler C."/>
            <person name="Lohr M."/>
            <person name="Robbens S."/>
            <person name="Werner G."/>
            <person name="Dubchak I."/>
            <person name="Pazour G.J."/>
            <person name="Ren Q."/>
            <person name="Paulsen I."/>
            <person name="Delwiche C."/>
            <person name="Schmutz J."/>
            <person name="Rokhsar D."/>
            <person name="Van de Peer Y."/>
            <person name="Moreau H."/>
            <person name="Grigoriev I.V."/>
        </authorList>
    </citation>
    <scope>NUCLEOTIDE SEQUENCE [LARGE SCALE GENOMIC DNA]</scope>
    <source>
        <strain evidence="10 11">CCE9901</strain>
    </source>
</reference>
<keyword evidence="7 9" id="KW-1133">Transmembrane helix</keyword>
<evidence type="ECO:0000256" key="7">
    <source>
        <dbReference type="ARBA" id="ARBA00022989"/>
    </source>
</evidence>
<keyword evidence="8 9" id="KW-0472">Membrane</keyword>
<dbReference type="RefSeq" id="XP_001417560.1">
    <property type="nucleotide sequence ID" value="XM_001417523.1"/>
</dbReference>
<dbReference type="InterPro" id="IPR009600">
    <property type="entry name" value="PIG-U"/>
</dbReference>
<dbReference type="EMBL" id="CP000584">
    <property type="protein sequence ID" value="ABO95853.1"/>
    <property type="molecule type" value="Genomic_DNA"/>
</dbReference>
<evidence type="ECO:0000256" key="2">
    <source>
        <dbReference type="ARBA" id="ARBA00004687"/>
    </source>
</evidence>
<name>A4RWD3_OSTLU</name>
<evidence type="ECO:0008006" key="12">
    <source>
        <dbReference type="Google" id="ProtNLM"/>
    </source>
</evidence>
<keyword evidence="4" id="KW-0337">GPI-anchor biosynthesis</keyword>
<comment type="subcellular location">
    <subcellularLocation>
        <location evidence="1">Endoplasmic reticulum membrane</location>
        <topology evidence="1">Multi-pass membrane protein</topology>
    </subcellularLocation>
</comment>
<feature type="transmembrane region" description="Helical" evidence="9">
    <location>
        <begin position="146"/>
        <end position="170"/>
    </location>
</feature>
<evidence type="ECO:0000256" key="6">
    <source>
        <dbReference type="ARBA" id="ARBA00022824"/>
    </source>
</evidence>
<dbReference type="GeneID" id="5001615"/>
<dbReference type="GO" id="GO:0016255">
    <property type="term" value="P:attachment of GPI anchor to protein"/>
    <property type="evidence" value="ECO:0007669"/>
    <property type="project" value="InterPro"/>
</dbReference>
<evidence type="ECO:0000256" key="4">
    <source>
        <dbReference type="ARBA" id="ARBA00022502"/>
    </source>
</evidence>
<evidence type="ECO:0000256" key="3">
    <source>
        <dbReference type="ARBA" id="ARBA00010026"/>
    </source>
</evidence>
<feature type="transmembrane region" description="Helical" evidence="9">
    <location>
        <begin position="42"/>
        <end position="63"/>
    </location>
</feature>
<dbReference type="HOGENOM" id="CLU_1654649_0_0_1"/>
<dbReference type="PANTHER" id="PTHR13121">
    <property type="entry name" value="GPI TRANSAMIDASE COMPONENT PIG-U"/>
    <property type="match status" value="1"/>
</dbReference>
<organism evidence="10 11">
    <name type="scientific">Ostreococcus lucimarinus (strain CCE9901)</name>
    <dbReference type="NCBI Taxonomy" id="436017"/>
    <lineage>
        <taxon>Eukaryota</taxon>
        <taxon>Viridiplantae</taxon>
        <taxon>Chlorophyta</taxon>
        <taxon>Mamiellophyceae</taxon>
        <taxon>Mamiellales</taxon>
        <taxon>Bathycoccaceae</taxon>
        <taxon>Ostreococcus</taxon>
    </lineage>
</organism>
<evidence type="ECO:0000256" key="8">
    <source>
        <dbReference type="ARBA" id="ARBA00023136"/>
    </source>
</evidence>
<keyword evidence="6" id="KW-0256">Endoplasmic reticulum</keyword>
<dbReference type="PANTHER" id="PTHR13121:SF0">
    <property type="entry name" value="PHOSPHATIDYLINOSITOL GLYCAN ANCHOR BIOSYNTHESIS CLASS U PROTEIN"/>
    <property type="match status" value="1"/>
</dbReference>
<gene>
    <name evidence="10" type="ORF">OSTLU_31299</name>
</gene>
<dbReference type="UniPathway" id="UPA00196"/>
<dbReference type="AlphaFoldDB" id="A4RWD3"/>
<dbReference type="Pfam" id="PF06728">
    <property type="entry name" value="PIG-U"/>
    <property type="match status" value="1"/>
</dbReference>
<evidence type="ECO:0000256" key="5">
    <source>
        <dbReference type="ARBA" id="ARBA00022692"/>
    </source>
</evidence>
<dbReference type="KEGG" id="olu:OSTLU_31299"/>
<dbReference type="Gramene" id="ABO95853">
    <property type="protein sequence ID" value="ABO95853"/>
    <property type="gene ID" value="OSTLU_31299"/>
</dbReference>